<feature type="compositionally biased region" description="Low complexity" evidence="1">
    <location>
        <begin position="78"/>
        <end position="87"/>
    </location>
</feature>
<evidence type="ECO:0000313" key="3">
    <source>
        <dbReference type="Proteomes" id="UP000799770"/>
    </source>
</evidence>
<evidence type="ECO:0000256" key="1">
    <source>
        <dbReference type="SAM" id="MobiDB-lite"/>
    </source>
</evidence>
<reference evidence="2" key="1">
    <citation type="journal article" date="2020" name="Stud. Mycol.">
        <title>101 Dothideomycetes genomes: a test case for predicting lifestyles and emergence of pathogens.</title>
        <authorList>
            <person name="Haridas S."/>
            <person name="Albert R."/>
            <person name="Binder M."/>
            <person name="Bloem J."/>
            <person name="Labutti K."/>
            <person name="Salamov A."/>
            <person name="Andreopoulos B."/>
            <person name="Baker S."/>
            <person name="Barry K."/>
            <person name="Bills G."/>
            <person name="Bluhm B."/>
            <person name="Cannon C."/>
            <person name="Castanera R."/>
            <person name="Culley D."/>
            <person name="Daum C."/>
            <person name="Ezra D."/>
            <person name="Gonzalez J."/>
            <person name="Henrissat B."/>
            <person name="Kuo A."/>
            <person name="Liang C."/>
            <person name="Lipzen A."/>
            <person name="Lutzoni F."/>
            <person name="Magnuson J."/>
            <person name="Mondo S."/>
            <person name="Nolan M."/>
            <person name="Ohm R."/>
            <person name="Pangilinan J."/>
            <person name="Park H.-J."/>
            <person name="Ramirez L."/>
            <person name="Alfaro M."/>
            <person name="Sun H."/>
            <person name="Tritt A."/>
            <person name="Yoshinaga Y."/>
            <person name="Zwiers L.-H."/>
            <person name="Turgeon B."/>
            <person name="Goodwin S."/>
            <person name="Spatafora J."/>
            <person name="Crous P."/>
            <person name="Grigoriev I."/>
        </authorList>
    </citation>
    <scope>NUCLEOTIDE SEQUENCE</scope>
    <source>
        <strain evidence="2">CBS 627.86</strain>
    </source>
</reference>
<organism evidence="2 3">
    <name type="scientific">Lophiotrema nucula</name>
    <dbReference type="NCBI Taxonomy" id="690887"/>
    <lineage>
        <taxon>Eukaryota</taxon>
        <taxon>Fungi</taxon>
        <taxon>Dikarya</taxon>
        <taxon>Ascomycota</taxon>
        <taxon>Pezizomycotina</taxon>
        <taxon>Dothideomycetes</taxon>
        <taxon>Pleosporomycetidae</taxon>
        <taxon>Pleosporales</taxon>
        <taxon>Lophiotremataceae</taxon>
        <taxon>Lophiotrema</taxon>
    </lineage>
</organism>
<feature type="compositionally biased region" description="Polar residues" evidence="1">
    <location>
        <begin position="201"/>
        <end position="212"/>
    </location>
</feature>
<dbReference type="AlphaFoldDB" id="A0A6A5ZIY5"/>
<evidence type="ECO:0000313" key="2">
    <source>
        <dbReference type="EMBL" id="KAF2119502.1"/>
    </source>
</evidence>
<dbReference type="OrthoDB" id="67027at2759"/>
<accession>A0A6A5ZIY5</accession>
<name>A0A6A5ZIY5_9PLEO</name>
<feature type="region of interest" description="Disordered" evidence="1">
    <location>
        <begin position="201"/>
        <end position="224"/>
    </location>
</feature>
<protein>
    <submittedName>
        <fullName evidence="2">Uncharacterized protein</fullName>
    </submittedName>
</protein>
<keyword evidence="3" id="KW-1185">Reference proteome</keyword>
<dbReference type="EMBL" id="ML977315">
    <property type="protein sequence ID" value="KAF2119502.1"/>
    <property type="molecule type" value="Genomic_DNA"/>
</dbReference>
<proteinExistence type="predicted"/>
<sequence length="224" mass="25219">MIQLRIPVKHEHDQTTLCTKSLTLRVNRFSRNISSSRCPLRLSNIHQHLPTMDLSTLHPNARAVLARHIHPVPPPPAAAAGAANANTPTPPASTHPSRWHEISPQIAQCEYIIHYTFRNKDLADEALRTLILADGTVDRVRFNIPLALLGRKVMEAAVAKIWWWSEPGGHSKGTYVHINHHPPLITQKYFSFRNDFNLTQKQSAGTRSTKSCSARKRSRTEDAD</sequence>
<feature type="region of interest" description="Disordered" evidence="1">
    <location>
        <begin position="75"/>
        <end position="99"/>
    </location>
</feature>
<gene>
    <name evidence="2" type="ORF">BDV96DRAFT_347153</name>
</gene>
<dbReference type="Proteomes" id="UP000799770">
    <property type="component" value="Unassembled WGS sequence"/>
</dbReference>